<gene>
    <name evidence="1" type="ORF">HPB47_007000</name>
</gene>
<reference evidence="1 2" key="1">
    <citation type="journal article" date="2020" name="Cell">
        <title>Large-Scale Comparative Analyses of Tick Genomes Elucidate Their Genetic Diversity and Vector Capacities.</title>
        <authorList>
            <consortium name="Tick Genome and Microbiome Consortium (TIGMIC)"/>
            <person name="Jia N."/>
            <person name="Wang J."/>
            <person name="Shi W."/>
            <person name="Du L."/>
            <person name="Sun Y."/>
            <person name="Zhan W."/>
            <person name="Jiang J.F."/>
            <person name="Wang Q."/>
            <person name="Zhang B."/>
            <person name="Ji P."/>
            <person name="Bell-Sakyi L."/>
            <person name="Cui X.M."/>
            <person name="Yuan T.T."/>
            <person name="Jiang B.G."/>
            <person name="Yang W.F."/>
            <person name="Lam T.T."/>
            <person name="Chang Q.C."/>
            <person name="Ding S.J."/>
            <person name="Wang X.J."/>
            <person name="Zhu J.G."/>
            <person name="Ruan X.D."/>
            <person name="Zhao L."/>
            <person name="Wei J.T."/>
            <person name="Ye R.Z."/>
            <person name="Que T.C."/>
            <person name="Du C.H."/>
            <person name="Zhou Y.H."/>
            <person name="Cheng J.X."/>
            <person name="Dai P.F."/>
            <person name="Guo W.B."/>
            <person name="Han X.H."/>
            <person name="Huang E.J."/>
            <person name="Li L.F."/>
            <person name="Wei W."/>
            <person name="Gao Y.C."/>
            <person name="Liu J.Z."/>
            <person name="Shao H.Z."/>
            <person name="Wang X."/>
            <person name="Wang C.C."/>
            <person name="Yang T.C."/>
            <person name="Huo Q.B."/>
            <person name="Li W."/>
            <person name="Chen H.Y."/>
            <person name="Chen S.E."/>
            <person name="Zhou L.G."/>
            <person name="Ni X.B."/>
            <person name="Tian J.H."/>
            <person name="Sheng Y."/>
            <person name="Liu T."/>
            <person name="Pan Y.S."/>
            <person name="Xia L.Y."/>
            <person name="Li J."/>
            <person name="Zhao F."/>
            <person name="Cao W.C."/>
        </authorList>
    </citation>
    <scope>NUCLEOTIDE SEQUENCE [LARGE SCALE GENOMIC DNA]</scope>
    <source>
        <strain evidence="1">Iper-2018</strain>
    </source>
</reference>
<name>A0AC60P9A5_IXOPE</name>
<sequence length="110" mass="12327">MCTRRSARVPRQPQLPTEDLKVILRPLGGFDAAQLRTVTVREGVLRAAGISYEEACSDQAEHAHDEHAQQGVHPEIQQSHQHLDKHKGLRGGGIHNGTRRYQQGSHSWHT</sequence>
<evidence type="ECO:0000313" key="1">
    <source>
        <dbReference type="EMBL" id="KAG0415832.1"/>
    </source>
</evidence>
<proteinExistence type="predicted"/>
<comment type="caution">
    <text evidence="1">The sequence shown here is derived from an EMBL/GenBank/DDBJ whole genome shotgun (WGS) entry which is preliminary data.</text>
</comment>
<evidence type="ECO:0000313" key="2">
    <source>
        <dbReference type="Proteomes" id="UP000805193"/>
    </source>
</evidence>
<dbReference type="Proteomes" id="UP000805193">
    <property type="component" value="Unassembled WGS sequence"/>
</dbReference>
<dbReference type="EMBL" id="JABSTQ010011021">
    <property type="protein sequence ID" value="KAG0415832.1"/>
    <property type="molecule type" value="Genomic_DNA"/>
</dbReference>
<accession>A0AC60P9A5</accession>
<keyword evidence="2" id="KW-1185">Reference proteome</keyword>
<protein>
    <submittedName>
        <fullName evidence="1">Uncharacterized protein</fullName>
    </submittedName>
</protein>
<organism evidence="1 2">
    <name type="scientific">Ixodes persulcatus</name>
    <name type="common">Taiga tick</name>
    <dbReference type="NCBI Taxonomy" id="34615"/>
    <lineage>
        <taxon>Eukaryota</taxon>
        <taxon>Metazoa</taxon>
        <taxon>Ecdysozoa</taxon>
        <taxon>Arthropoda</taxon>
        <taxon>Chelicerata</taxon>
        <taxon>Arachnida</taxon>
        <taxon>Acari</taxon>
        <taxon>Parasitiformes</taxon>
        <taxon>Ixodida</taxon>
        <taxon>Ixodoidea</taxon>
        <taxon>Ixodidae</taxon>
        <taxon>Ixodinae</taxon>
        <taxon>Ixodes</taxon>
    </lineage>
</organism>